<evidence type="ECO:0000256" key="1">
    <source>
        <dbReference type="SAM" id="Phobius"/>
    </source>
</evidence>
<organism evidence="3 4">
    <name type="scientific">Gottfriedia solisilvae</name>
    <dbReference type="NCBI Taxonomy" id="1516104"/>
    <lineage>
        <taxon>Bacteria</taxon>
        <taxon>Bacillati</taxon>
        <taxon>Bacillota</taxon>
        <taxon>Bacilli</taxon>
        <taxon>Bacillales</taxon>
        <taxon>Bacillaceae</taxon>
        <taxon>Gottfriedia</taxon>
    </lineage>
</organism>
<reference evidence="4" key="1">
    <citation type="journal article" date="2019" name="Int. J. Syst. Evol. Microbiol.">
        <title>The Global Catalogue of Microorganisms (GCM) 10K type strain sequencing project: providing services to taxonomists for standard genome sequencing and annotation.</title>
        <authorList>
            <consortium name="The Broad Institute Genomics Platform"/>
            <consortium name="The Broad Institute Genome Sequencing Center for Infectious Disease"/>
            <person name="Wu L."/>
            <person name="Ma J."/>
        </authorList>
    </citation>
    <scope>NUCLEOTIDE SEQUENCE [LARGE SCALE GENOMIC DNA]</scope>
    <source>
        <strain evidence="4">CGMCC 1.14993</strain>
    </source>
</reference>
<comment type="caution">
    <text evidence="3">The sequence shown here is derived from an EMBL/GenBank/DDBJ whole genome shotgun (WGS) entry which is preliminary data.</text>
</comment>
<feature type="transmembrane region" description="Helical" evidence="1">
    <location>
        <begin position="84"/>
        <end position="104"/>
    </location>
</feature>
<dbReference type="PANTHER" id="PTHR14969:SF13">
    <property type="entry name" value="AT30094P"/>
    <property type="match status" value="1"/>
</dbReference>
<feature type="transmembrane region" description="Helical" evidence="1">
    <location>
        <begin position="180"/>
        <end position="201"/>
    </location>
</feature>
<dbReference type="AlphaFoldDB" id="A0A8J3EWX1"/>
<dbReference type="InterPro" id="IPR036938">
    <property type="entry name" value="PAP2/HPO_sf"/>
</dbReference>
<accession>A0A8J3EWX1</accession>
<name>A0A8J3EWX1_9BACI</name>
<keyword evidence="1" id="KW-1133">Transmembrane helix</keyword>
<evidence type="ECO:0000313" key="4">
    <source>
        <dbReference type="Proteomes" id="UP000626244"/>
    </source>
</evidence>
<protein>
    <submittedName>
        <fullName evidence="3">Phosphatidylglycerophosphatase B</fullName>
    </submittedName>
</protein>
<feature type="domain" description="Phosphatidic acid phosphatase type 2/haloperoxidase" evidence="2">
    <location>
        <begin position="82"/>
        <end position="195"/>
    </location>
</feature>
<feature type="transmembrane region" description="Helical" evidence="1">
    <location>
        <begin position="155"/>
        <end position="174"/>
    </location>
</feature>
<evidence type="ECO:0000259" key="2">
    <source>
        <dbReference type="SMART" id="SM00014"/>
    </source>
</evidence>
<feature type="transmembrane region" description="Helical" evidence="1">
    <location>
        <begin position="124"/>
        <end position="143"/>
    </location>
</feature>
<feature type="transmembrane region" description="Helical" evidence="1">
    <location>
        <begin position="61"/>
        <end position="77"/>
    </location>
</feature>
<keyword evidence="4" id="KW-1185">Reference proteome</keyword>
<dbReference type="InterPro" id="IPR000326">
    <property type="entry name" value="PAP2/HPO"/>
</dbReference>
<dbReference type="SMART" id="SM00014">
    <property type="entry name" value="acidPPc"/>
    <property type="match status" value="1"/>
</dbReference>
<dbReference type="Pfam" id="PF01569">
    <property type="entry name" value="PAP2"/>
    <property type="match status" value="1"/>
</dbReference>
<dbReference type="Gene3D" id="1.20.144.10">
    <property type="entry name" value="Phosphatidic acid phosphatase type 2/haloperoxidase"/>
    <property type="match status" value="2"/>
</dbReference>
<proteinExistence type="predicted"/>
<dbReference type="EMBL" id="BMHB01000001">
    <property type="protein sequence ID" value="GGI12517.1"/>
    <property type="molecule type" value="Genomic_DNA"/>
</dbReference>
<gene>
    <name evidence="3" type="ORF">GCM10007380_13310</name>
</gene>
<dbReference type="SUPFAM" id="SSF48317">
    <property type="entry name" value="Acid phosphatase/Vanadium-dependent haloperoxidase"/>
    <property type="match status" value="1"/>
</dbReference>
<keyword evidence="1" id="KW-0812">Transmembrane</keyword>
<dbReference type="Proteomes" id="UP000626244">
    <property type="component" value="Unassembled WGS sequence"/>
</dbReference>
<feature type="transmembrane region" description="Helical" evidence="1">
    <location>
        <begin position="6"/>
        <end position="23"/>
    </location>
</feature>
<dbReference type="OrthoDB" id="9789113at2"/>
<dbReference type="CDD" id="cd03392">
    <property type="entry name" value="PAP2_like_2"/>
    <property type="match status" value="1"/>
</dbReference>
<dbReference type="PANTHER" id="PTHR14969">
    <property type="entry name" value="SPHINGOSINE-1-PHOSPHATE PHOSPHOHYDROLASE"/>
    <property type="match status" value="1"/>
</dbReference>
<sequence length="207" mass="23975">MKKNNWITVFTAILLFVLLGLIYKTSMVKTIDDAFFDFFVSVRSDALDSFCLFLRDFGSSKMYLSFAVVLLIFSIIRKRIWTGIYLLITLLTARLVVQIVKGIYERPRPAAMYYVEDGFSFPSGHAVMATSFFLTLSFILIILDTNLLKQRKIIQVTALAIILLISFSRIYLHVHHFSDIVAGWLVGYVWYSICKNVFIFLHERKQI</sequence>
<evidence type="ECO:0000313" key="3">
    <source>
        <dbReference type="EMBL" id="GGI12517.1"/>
    </source>
</evidence>
<dbReference type="RefSeq" id="WP_158093124.1">
    <property type="nucleotide sequence ID" value="NZ_BMHB01000001.1"/>
</dbReference>
<keyword evidence="1" id="KW-0472">Membrane</keyword>